<dbReference type="PANTHER" id="PTHR30487">
    <property type="entry name" value="TYPE 4 PREPILIN-LIKE PROTEINS LEADER PEPTIDE-PROCESSING ENZYME"/>
    <property type="match status" value="1"/>
</dbReference>
<evidence type="ECO:0000256" key="13">
    <source>
        <dbReference type="ARBA" id="ARBA00023268"/>
    </source>
</evidence>
<dbReference type="RefSeq" id="WP_124795246.1">
    <property type="nucleotide sequence ID" value="NZ_CAMIGD010000040.1"/>
</dbReference>
<feature type="domain" description="Prepilin type IV endopeptidase peptidase" evidence="20">
    <location>
        <begin position="151"/>
        <end position="259"/>
    </location>
</feature>
<comment type="catalytic activity">
    <reaction evidence="14 18">
        <text>Typically cleaves a -Gly-|-Phe- bond to release an N-terminal, basic peptide of 5-8 residues from type IV prepilin, and then N-methylates the new N-terminal amino group, the methyl donor being S-adenosyl-L-methionine.</text>
        <dbReference type="EC" id="3.4.23.43"/>
    </reaction>
</comment>
<comment type="subcellular location">
    <subcellularLocation>
        <location evidence="1">Cell inner membrane</location>
        <topology evidence="1">Multi-pass membrane protein</topology>
    </subcellularLocation>
    <subcellularLocation>
        <location evidence="18">Cell membrane</location>
        <topology evidence="18">Multi-pass membrane protein</topology>
    </subcellularLocation>
</comment>
<dbReference type="EC" id="3.4.23.43" evidence="15 18"/>
<evidence type="ECO:0000256" key="2">
    <source>
        <dbReference type="ARBA" id="ARBA00005801"/>
    </source>
</evidence>
<evidence type="ECO:0000256" key="5">
    <source>
        <dbReference type="ARBA" id="ARBA00022603"/>
    </source>
</evidence>
<keyword evidence="11 19" id="KW-1133">Transmembrane helix</keyword>
<dbReference type="EC" id="2.1.1.-" evidence="18"/>
<evidence type="ECO:0000256" key="17">
    <source>
        <dbReference type="RuleBase" id="RU003793"/>
    </source>
</evidence>
<evidence type="ECO:0000256" key="19">
    <source>
        <dbReference type="SAM" id="Phobius"/>
    </source>
</evidence>
<dbReference type="PRINTS" id="PR00864">
    <property type="entry name" value="PREPILNPTASE"/>
</dbReference>
<evidence type="ECO:0000313" key="23">
    <source>
        <dbReference type="Proteomes" id="UP000269923"/>
    </source>
</evidence>
<reference evidence="22 23" key="1">
    <citation type="submission" date="2018-11" db="EMBL/GenBank/DDBJ databases">
        <title>Genomes From Bacteria Associated with the Canine Oral Cavity: a Test Case for Automated Genome-Based Taxonomic Assignment.</title>
        <authorList>
            <person name="Coil D.A."/>
            <person name="Jospin G."/>
            <person name="Darling A.E."/>
            <person name="Wallis C."/>
            <person name="Davis I.J."/>
            <person name="Harris S."/>
            <person name="Eisen J.A."/>
            <person name="Holcombe L.J."/>
            <person name="O'Flynn C."/>
        </authorList>
    </citation>
    <scope>NUCLEOTIDE SEQUENCE [LARGE SCALE GENOMIC DNA]</scope>
    <source>
        <strain evidence="22 23">COT-280</strain>
    </source>
</reference>
<feature type="transmembrane region" description="Helical" evidence="19">
    <location>
        <begin position="231"/>
        <end position="259"/>
    </location>
</feature>
<evidence type="ECO:0000256" key="6">
    <source>
        <dbReference type="ARBA" id="ARBA00022670"/>
    </source>
</evidence>
<protein>
    <recommendedName>
        <fullName evidence="16 18">Prepilin leader peptidase/N-methyltransferase</fullName>
        <ecNumber evidence="18">2.1.1.-</ecNumber>
        <ecNumber evidence="15 18">3.4.23.43</ecNumber>
    </recommendedName>
</protein>
<name>A0A3P2A3F0_9NEIS</name>
<dbReference type="GO" id="GO:0008168">
    <property type="term" value="F:methyltransferase activity"/>
    <property type="evidence" value="ECO:0007669"/>
    <property type="project" value="UniProtKB-KW"/>
</dbReference>
<dbReference type="GO" id="GO:0006465">
    <property type="term" value="P:signal peptide processing"/>
    <property type="evidence" value="ECO:0007669"/>
    <property type="project" value="TreeGrafter"/>
</dbReference>
<keyword evidence="7 18" id="KW-0808">Transferase</keyword>
<dbReference type="EMBL" id="RQYC01000010">
    <property type="protein sequence ID" value="RRD89869.1"/>
    <property type="molecule type" value="Genomic_DNA"/>
</dbReference>
<dbReference type="InterPro" id="IPR010627">
    <property type="entry name" value="Prepilin_pept_A24_N"/>
</dbReference>
<evidence type="ECO:0000256" key="16">
    <source>
        <dbReference type="ARBA" id="ARBA00071870"/>
    </source>
</evidence>
<dbReference type="OrthoDB" id="9789291at2"/>
<feature type="transmembrane region" description="Helical" evidence="19">
    <location>
        <begin position="197"/>
        <end position="219"/>
    </location>
</feature>
<dbReference type="Proteomes" id="UP000269923">
    <property type="component" value="Unassembled WGS sequence"/>
</dbReference>
<feature type="domain" description="Prepilin peptidase A24 N-terminal" evidence="21">
    <location>
        <begin position="13"/>
        <end position="141"/>
    </location>
</feature>
<keyword evidence="5 18" id="KW-0489">Methyltransferase</keyword>
<dbReference type="Gene3D" id="1.20.120.1220">
    <property type="match status" value="1"/>
</dbReference>
<keyword evidence="23" id="KW-1185">Reference proteome</keyword>
<organism evidence="22 23">
    <name type="scientific">Conchiformibius steedae</name>
    <dbReference type="NCBI Taxonomy" id="153493"/>
    <lineage>
        <taxon>Bacteria</taxon>
        <taxon>Pseudomonadati</taxon>
        <taxon>Pseudomonadota</taxon>
        <taxon>Betaproteobacteria</taxon>
        <taxon>Neisseriales</taxon>
        <taxon>Neisseriaceae</taxon>
        <taxon>Conchiformibius</taxon>
    </lineage>
</organism>
<dbReference type="PANTHER" id="PTHR30487:SF0">
    <property type="entry name" value="PREPILIN LEADER PEPTIDASE_N-METHYLTRANSFERASE-RELATED"/>
    <property type="match status" value="1"/>
</dbReference>
<evidence type="ECO:0000256" key="18">
    <source>
        <dbReference type="RuleBase" id="RU003794"/>
    </source>
</evidence>
<dbReference type="InterPro" id="IPR014032">
    <property type="entry name" value="Peptidase_A24A_bac"/>
</dbReference>
<dbReference type="InterPro" id="IPR000045">
    <property type="entry name" value="Prepilin_IV_endopep_pep"/>
</dbReference>
<keyword evidence="13 18" id="KW-0511">Multifunctional enzyme</keyword>
<evidence type="ECO:0000256" key="15">
    <source>
        <dbReference type="ARBA" id="ARBA00067082"/>
    </source>
</evidence>
<comment type="caution">
    <text evidence="22">The sequence shown here is derived from an EMBL/GenBank/DDBJ whole genome shotgun (WGS) entry which is preliminary data.</text>
</comment>
<evidence type="ECO:0000259" key="21">
    <source>
        <dbReference type="Pfam" id="PF06750"/>
    </source>
</evidence>
<keyword evidence="10 18" id="KW-0378">Hydrolase</keyword>
<evidence type="ECO:0000256" key="4">
    <source>
        <dbReference type="ARBA" id="ARBA00022519"/>
    </source>
</evidence>
<proteinExistence type="inferred from homology"/>
<dbReference type="STRING" id="1121352.GCA_000620925_00114"/>
<evidence type="ECO:0000256" key="9">
    <source>
        <dbReference type="ARBA" id="ARBA00022692"/>
    </source>
</evidence>
<evidence type="ECO:0000256" key="1">
    <source>
        <dbReference type="ARBA" id="ARBA00004429"/>
    </source>
</evidence>
<keyword evidence="3" id="KW-1003">Cell membrane</keyword>
<evidence type="ECO:0000256" key="14">
    <source>
        <dbReference type="ARBA" id="ARBA00050401"/>
    </source>
</evidence>
<gene>
    <name evidence="22" type="ORF">EII21_07510</name>
</gene>
<keyword evidence="4" id="KW-0997">Cell inner membrane</keyword>
<comment type="similarity">
    <text evidence="2 17">Belongs to the peptidase A24 family.</text>
</comment>
<dbReference type="InterPro" id="IPR050882">
    <property type="entry name" value="Prepilin_peptidase/N-MTase"/>
</dbReference>
<feature type="transmembrane region" description="Helical" evidence="19">
    <location>
        <begin position="271"/>
        <end position="298"/>
    </location>
</feature>
<keyword evidence="6 18" id="KW-0645">Protease</keyword>
<feature type="transmembrane region" description="Helical" evidence="19">
    <location>
        <begin position="174"/>
        <end position="191"/>
    </location>
</feature>
<evidence type="ECO:0000256" key="8">
    <source>
        <dbReference type="ARBA" id="ARBA00022691"/>
    </source>
</evidence>
<evidence type="ECO:0000313" key="22">
    <source>
        <dbReference type="EMBL" id="RRD89869.1"/>
    </source>
</evidence>
<evidence type="ECO:0000256" key="3">
    <source>
        <dbReference type="ARBA" id="ARBA00022475"/>
    </source>
</evidence>
<evidence type="ECO:0000256" key="10">
    <source>
        <dbReference type="ARBA" id="ARBA00022801"/>
    </source>
</evidence>
<keyword evidence="12 19" id="KW-0472">Membrane</keyword>
<keyword evidence="9 18" id="KW-0812">Transmembrane</keyword>
<evidence type="ECO:0000256" key="12">
    <source>
        <dbReference type="ARBA" id="ARBA00023136"/>
    </source>
</evidence>
<comment type="function">
    <text evidence="18">Plays an essential role in type IV pili and type II pseudopili formation by proteolytically removing the leader sequence from substrate proteins and subsequently monomethylating the alpha-amino group of the newly exposed N-terminal phenylalanine.</text>
</comment>
<evidence type="ECO:0000259" key="20">
    <source>
        <dbReference type="Pfam" id="PF01478"/>
    </source>
</evidence>
<feature type="transmembrane region" description="Helical" evidence="19">
    <location>
        <begin position="6"/>
        <end position="27"/>
    </location>
</feature>
<evidence type="ECO:0000256" key="11">
    <source>
        <dbReference type="ARBA" id="ARBA00022989"/>
    </source>
</evidence>
<dbReference type="GO" id="GO:0032259">
    <property type="term" value="P:methylation"/>
    <property type="evidence" value="ECO:0007669"/>
    <property type="project" value="UniProtKB-KW"/>
</dbReference>
<dbReference type="AlphaFoldDB" id="A0A3P2A3F0"/>
<dbReference type="Pfam" id="PF01478">
    <property type="entry name" value="Peptidase_A24"/>
    <property type="match status" value="1"/>
</dbReference>
<sequence length="303" mass="32655">MEETVFVTAAAALFGLLVGSFLNVVIYRIPVMMEREYALAAKQMLEAAVKQVIAWLPADKTAEAQKLLGVPDTPEPAFNLITPRSRCGNCGAPVKAWQNIPVISWLLLRGKCAGCRAPISVRYPLVEVLTAVLFALVAWRYGGSAVALWGCVLTAFVLALTFIDADTQLLPDMLTLPLLWLGLLFNLHTGFVPLSQAVWGAVAGYMSLWLLYHVFKLLTGKEGMGYGDFKMLAAIGAWVGAGMLPVVVLAASLVGIAAALLKRVSRGQPMAFGPCLAVAGWLVFLFHAHTGTAIAWWLHKSGF</sequence>
<accession>A0A3P2A3F0</accession>
<dbReference type="GO" id="GO:0005886">
    <property type="term" value="C:plasma membrane"/>
    <property type="evidence" value="ECO:0007669"/>
    <property type="project" value="UniProtKB-SubCell"/>
</dbReference>
<feature type="transmembrane region" description="Helical" evidence="19">
    <location>
        <begin position="145"/>
        <end position="162"/>
    </location>
</feature>
<evidence type="ECO:0000256" key="7">
    <source>
        <dbReference type="ARBA" id="ARBA00022679"/>
    </source>
</evidence>
<keyword evidence="8" id="KW-0949">S-adenosyl-L-methionine</keyword>
<dbReference type="GO" id="GO:0004190">
    <property type="term" value="F:aspartic-type endopeptidase activity"/>
    <property type="evidence" value="ECO:0007669"/>
    <property type="project" value="UniProtKB-EC"/>
</dbReference>
<dbReference type="FunFam" id="1.20.120.1220:FF:000001">
    <property type="entry name" value="Type 4 prepilin-like proteins leader peptide-processing enzyme"/>
    <property type="match status" value="1"/>
</dbReference>
<dbReference type="Pfam" id="PF06750">
    <property type="entry name" value="A24_N_bact"/>
    <property type="match status" value="1"/>
</dbReference>